<name>B3PPM8_RHIE6</name>
<dbReference type="AlphaFoldDB" id="B3PPM8"/>
<evidence type="ECO:0000313" key="1">
    <source>
        <dbReference type="EMBL" id="ACE89735.1"/>
    </source>
</evidence>
<sequence>MKEMFWHGCRSPGAGTGRPPRNGWMIRWCYPGTCHISIRSLLETGASDEDASVPEGKRFFSR</sequence>
<proteinExistence type="predicted"/>
<dbReference type="EMBL" id="CP001074">
    <property type="protein sequence ID" value="ACE89735.1"/>
    <property type="molecule type" value="Genomic_DNA"/>
</dbReference>
<protein>
    <submittedName>
        <fullName evidence="1">Uncharacterized protein</fullName>
    </submittedName>
</protein>
<reference evidence="1 2" key="1">
    <citation type="submission" date="2008-04" db="EMBL/GenBank/DDBJ databases">
        <title>Genome diversity and DNA divergence of Rhizobium etli.</title>
        <authorList>
            <person name="Gonzalez V."/>
            <person name="Acosta J.L."/>
            <person name="Santamaria R.I."/>
            <person name="Bustos P."/>
            <person name="Hernandez-Gonzalez I.L."/>
            <person name="Fernandez J.L."/>
            <person name="Diaz R."/>
            <person name="Flores M."/>
            <person name="Mora J."/>
            <person name="Palacios R."/>
            <person name="Davila G."/>
        </authorList>
    </citation>
    <scope>NUCLEOTIDE SEQUENCE [LARGE SCALE GENOMIC DNA]</scope>
    <source>
        <strain evidence="1 2">CIAT 652</strain>
    </source>
</reference>
<dbReference type="HOGENOM" id="CLU_2901041_0_0_5"/>
<evidence type="ECO:0000313" key="2">
    <source>
        <dbReference type="Proteomes" id="UP000008817"/>
    </source>
</evidence>
<dbReference type="Proteomes" id="UP000008817">
    <property type="component" value="Chromosome"/>
</dbReference>
<dbReference type="KEGG" id="rec:RHECIAT_CH0000746"/>
<gene>
    <name evidence="1" type="ordered locus">RHECIAT_CH0000746</name>
</gene>
<accession>B3PPM8</accession>
<organism evidence="1 2">
    <name type="scientific">Rhizobium etli (strain CIAT 652)</name>
    <dbReference type="NCBI Taxonomy" id="491916"/>
    <lineage>
        <taxon>Bacteria</taxon>
        <taxon>Pseudomonadati</taxon>
        <taxon>Pseudomonadota</taxon>
        <taxon>Alphaproteobacteria</taxon>
        <taxon>Hyphomicrobiales</taxon>
        <taxon>Rhizobiaceae</taxon>
        <taxon>Rhizobium/Agrobacterium group</taxon>
        <taxon>Rhizobium</taxon>
    </lineage>
</organism>